<keyword evidence="2" id="KW-0862">Zinc</keyword>
<proteinExistence type="predicted"/>
<dbReference type="InterPro" id="IPR013785">
    <property type="entry name" value="Aldolase_TIM"/>
</dbReference>
<protein>
    <submittedName>
        <fullName evidence="3">Class II fructose-bisphosphate aldolase</fullName>
    </submittedName>
</protein>
<reference evidence="3" key="1">
    <citation type="submission" date="2021-01" db="EMBL/GenBank/DDBJ databases">
        <title>Description of Breznakiella homolactica.</title>
        <authorList>
            <person name="Song Y."/>
            <person name="Brune A."/>
        </authorList>
    </citation>
    <scope>NUCLEOTIDE SEQUENCE</scope>
    <source>
        <strain evidence="3">RmG30</strain>
    </source>
</reference>
<dbReference type="GO" id="GO:0016832">
    <property type="term" value="F:aldehyde-lyase activity"/>
    <property type="evidence" value="ECO:0007669"/>
    <property type="project" value="InterPro"/>
</dbReference>
<feature type="binding site" evidence="2">
    <location>
        <position position="104"/>
    </location>
    <ligand>
        <name>Zn(2+)</name>
        <dbReference type="ChEBI" id="CHEBI:29105"/>
        <label>2</label>
    </ligand>
</feature>
<dbReference type="Pfam" id="PF01116">
    <property type="entry name" value="F_bP_aldolase"/>
    <property type="match status" value="1"/>
</dbReference>
<dbReference type="GO" id="GO:0005975">
    <property type="term" value="P:carbohydrate metabolic process"/>
    <property type="evidence" value="ECO:0007669"/>
    <property type="project" value="InterPro"/>
</dbReference>
<dbReference type="KEGG" id="bhc:JFL75_04095"/>
<evidence type="ECO:0000313" key="4">
    <source>
        <dbReference type="Proteomes" id="UP000595917"/>
    </source>
</evidence>
<evidence type="ECO:0000256" key="1">
    <source>
        <dbReference type="PIRSR" id="PIRSR001359-1"/>
    </source>
</evidence>
<name>A0A7T7XPQ0_9SPIR</name>
<dbReference type="PIRSF" id="PIRSF001359">
    <property type="entry name" value="F_bP_aldolase_II"/>
    <property type="match status" value="1"/>
</dbReference>
<comment type="cofactor">
    <cofactor evidence="2">
        <name>Zn(2+)</name>
        <dbReference type="ChEBI" id="CHEBI:29105"/>
    </cofactor>
    <text evidence="2">Binds 2 Zn(2+) ions per subunit. One is catalytic and the other provides a structural contribution.</text>
</comment>
<dbReference type="PANTHER" id="PTHR30304:SF0">
    <property type="entry name" value="D-TAGATOSE-1,6-BISPHOSPHATE ALDOLASE SUBUNIT GATY-RELATED"/>
    <property type="match status" value="1"/>
</dbReference>
<sequence>MLVQARELFHHSLENKYMTGAFNVFNFDTLTAVVAAAEAERSPVIIQVSMGARKYAEDFRLFLECIHKVIETCAVPVLLQHDHCSTFEACREAIEWGIPAVMFDGSHLRFEENIERTRELAGYAHARGVWVEAELGSLPGFEDEVFSAENKYTEPDQAARFIEESGCDALAVAVGTSHGGVLSDESLPLAFDRLAEIHAALPDFPLVLHGGASLEKDLIDAVNAAGARVPYLRNASEADVSECRRYGVCKVNMDVDNFMAYTTAVLETLREKPDKYDPRVYLRPARDAFKNQVRHKMRNVLRSSDKAGLFAGSKIV</sequence>
<dbReference type="EMBL" id="CP067089">
    <property type="protein sequence ID" value="QQO10108.1"/>
    <property type="molecule type" value="Genomic_DNA"/>
</dbReference>
<dbReference type="CDD" id="cd00947">
    <property type="entry name" value="TBP_aldolase_IIB"/>
    <property type="match status" value="1"/>
</dbReference>
<feature type="binding site" evidence="2">
    <location>
        <position position="178"/>
    </location>
    <ligand>
        <name>Zn(2+)</name>
        <dbReference type="ChEBI" id="CHEBI:29105"/>
        <label>1</label>
        <note>catalytic</note>
    </ligand>
</feature>
<dbReference type="SUPFAM" id="SSF51569">
    <property type="entry name" value="Aldolase"/>
    <property type="match status" value="1"/>
</dbReference>
<feature type="binding site" evidence="2">
    <location>
        <position position="209"/>
    </location>
    <ligand>
        <name>Zn(2+)</name>
        <dbReference type="ChEBI" id="CHEBI:29105"/>
        <label>1</label>
        <note>catalytic</note>
    </ligand>
</feature>
<dbReference type="RefSeq" id="WP_215627412.1">
    <property type="nucleotide sequence ID" value="NZ_CP067089.2"/>
</dbReference>
<dbReference type="InterPro" id="IPR000771">
    <property type="entry name" value="FBA_II"/>
</dbReference>
<feature type="active site" description="Proton donor" evidence="1">
    <location>
        <position position="82"/>
    </location>
</feature>
<feature type="binding site" evidence="2">
    <location>
        <position position="134"/>
    </location>
    <ligand>
        <name>Zn(2+)</name>
        <dbReference type="ChEBI" id="CHEBI:29105"/>
        <label>2</label>
    </ligand>
</feature>
<feature type="binding site" evidence="2">
    <location>
        <position position="83"/>
    </location>
    <ligand>
        <name>Zn(2+)</name>
        <dbReference type="ChEBI" id="CHEBI:29105"/>
        <label>1</label>
        <note>catalytic</note>
    </ligand>
</feature>
<evidence type="ECO:0000256" key="2">
    <source>
        <dbReference type="PIRSR" id="PIRSR001359-3"/>
    </source>
</evidence>
<dbReference type="Gene3D" id="3.20.20.70">
    <property type="entry name" value="Aldolase class I"/>
    <property type="match status" value="1"/>
</dbReference>
<dbReference type="Proteomes" id="UP000595917">
    <property type="component" value="Chromosome"/>
</dbReference>
<dbReference type="PANTHER" id="PTHR30304">
    <property type="entry name" value="D-TAGATOSE-1,6-BISPHOSPHATE ALDOLASE"/>
    <property type="match status" value="1"/>
</dbReference>
<keyword evidence="2" id="KW-0479">Metal-binding</keyword>
<dbReference type="InterPro" id="IPR050246">
    <property type="entry name" value="Class_II_FBP_aldolase"/>
</dbReference>
<dbReference type="GO" id="GO:0008270">
    <property type="term" value="F:zinc ion binding"/>
    <property type="evidence" value="ECO:0007669"/>
    <property type="project" value="InterPro"/>
</dbReference>
<accession>A0A7T7XPQ0</accession>
<keyword evidence="4" id="KW-1185">Reference proteome</keyword>
<gene>
    <name evidence="3" type="ORF">JFL75_04095</name>
</gene>
<dbReference type="AlphaFoldDB" id="A0A7T7XPQ0"/>
<organism evidence="3 4">
    <name type="scientific">Breznakiella homolactica</name>
    <dbReference type="NCBI Taxonomy" id="2798577"/>
    <lineage>
        <taxon>Bacteria</taxon>
        <taxon>Pseudomonadati</taxon>
        <taxon>Spirochaetota</taxon>
        <taxon>Spirochaetia</taxon>
        <taxon>Spirochaetales</taxon>
        <taxon>Breznakiellaceae</taxon>
        <taxon>Breznakiella</taxon>
    </lineage>
</organism>
<dbReference type="NCBIfam" id="TIGR00167">
    <property type="entry name" value="cbbA"/>
    <property type="match status" value="1"/>
</dbReference>
<evidence type="ECO:0000313" key="3">
    <source>
        <dbReference type="EMBL" id="QQO10108.1"/>
    </source>
</evidence>